<feature type="transmembrane region" description="Helical" evidence="1">
    <location>
        <begin position="181"/>
        <end position="203"/>
    </location>
</feature>
<protein>
    <submittedName>
        <fullName evidence="2">DUF4239 domain-containing protein</fullName>
    </submittedName>
</protein>
<evidence type="ECO:0000256" key="1">
    <source>
        <dbReference type="SAM" id="Phobius"/>
    </source>
</evidence>
<accession>A0A5C4M542</accession>
<dbReference type="Pfam" id="PF14023">
    <property type="entry name" value="Bestrophin-like"/>
    <property type="match status" value="1"/>
</dbReference>
<keyword evidence="3" id="KW-1185">Reference proteome</keyword>
<organism evidence="2 3">
    <name type="scientific">Amycolatopsis alkalitolerans</name>
    <dbReference type="NCBI Taxonomy" id="2547244"/>
    <lineage>
        <taxon>Bacteria</taxon>
        <taxon>Bacillati</taxon>
        <taxon>Actinomycetota</taxon>
        <taxon>Actinomycetes</taxon>
        <taxon>Pseudonocardiales</taxon>
        <taxon>Pseudonocardiaceae</taxon>
        <taxon>Amycolatopsis</taxon>
    </lineage>
</organism>
<sequence>MSIYLTGTLWVAASVTGGVIIGYLVRRYGLDEGRRANNDAAGQAFTIVGGLHAVIVAFALISLFDAAGSVRTEADREAQGLVDITWAAHALPEPAHTEIPRLAREYAETVAGAEWPRLREGAPVPDQGWTELARMRKTIEETEIPPDNDWLTDQKTEAAHRLTDLYRQRQARLDAVRDNNIGLVVWFVLIAGSVIFVLLPNLFGGTKQVTHIIIVSALAATTTLLLFAIYQLQNPFAGGAKVGPDAFEHVTARLA</sequence>
<keyword evidence="1" id="KW-0812">Transmembrane</keyword>
<feature type="transmembrane region" description="Helical" evidence="1">
    <location>
        <begin position="45"/>
        <end position="64"/>
    </location>
</feature>
<evidence type="ECO:0000313" key="3">
    <source>
        <dbReference type="Proteomes" id="UP000305546"/>
    </source>
</evidence>
<comment type="caution">
    <text evidence="2">The sequence shown here is derived from an EMBL/GenBank/DDBJ whole genome shotgun (WGS) entry which is preliminary data.</text>
</comment>
<dbReference type="OrthoDB" id="3427059at2"/>
<proteinExistence type="predicted"/>
<dbReference type="AlphaFoldDB" id="A0A5C4M542"/>
<keyword evidence="1" id="KW-0472">Membrane</keyword>
<dbReference type="RefSeq" id="WP_139096087.1">
    <property type="nucleotide sequence ID" value="NZ_VDFW01000005.1"/>
</dbReference>
<reference evidence="2 3" key="1">
    <citation type="submission" date="2019-06" db="EMBL/GenBank/DDBJ databases">
        <title>Amycolatopsis alkalitolerans sp. nov., isolated from Gastrodia elata Blume.</title>
        <authorList>
            <person name="Narsing Rao M.P."/>
            <person name="Li W.J."/>
        </authorList>
    </citation>
    <scope>NUCLEOTIDE SEQUENCE [LARGE SCALE GENOMIC DNA]</scope>
    <source>
        <strain evidence="2 3">SYSUP0005</strain>
    </source>
</reference>
<feature type="transmembrane region" description="Helical" evidence="1">
    <location>
        <begin position="7"/>
        <end position="25"/>
    </location>
</feature>
<feature type="transmembrane region" description="Helical" evidence="1">
    <location>
        <begin position="209"/>
        <end position="230"/>
    </location>
</feature>
<dbReference type="InterPro" id="IPR025333">
    <property type="entry name" value="DUF4239"/>
</dbReference>
<gene>
    <name evidence="2" type="ORF">FG385_08615</name>
</gene>
<name>A0A5C4M542_9PSEU</name>
<dbReference type="Proteomes" id="UP000305546">
    <property type="component" value="Unassembled WGS sequence"/>
</dbReference>
<dbReference type="EMBL" id="VDFW01000005">
    <property type="protein sequence ID" value="TNC27764.1"/>
    <property type="molecule type" value="Genomic_DNA"/>
</dbReference>
<keyword evidence="1" id="KW-1133">Transmembrane helix</keyword>
<evidence type="ECO:0000313" key="2">
    <source>
        <dbReference type="EMBL" id="TNC27764.1"/>
    </source>
</evidence>